<dbReference type="Proteomes" id="UP000676967">
    <property type="component" value="Chromosome"/>
</dbReference>
<accession>A0ABM7LTL2</accession>
<evidence type="ECO:0000313" key="1">
    <source>
        <dbReference type="EMBL" id="BCJ42642.1"/>
    </source>
</evidence>
<name>A0ABM7LTL2_9ACTN</name>
<reference evidence="1 2" key="1">
    <citation type="submission" date="2020-08" db="EMBL/GenBank/DDBJ databases">
        <title>Whole genome shotgun sequence of Actinoplanes ianthinogenes NBRC 13996.</title>
        <authorList>
            <person name="Komaki H."/>
            <person name="Tamura T."/>
        </authorList>
    </citation>
    <scope>NUCLEOTIDE SEQUENCE [LARGE SCALE GENOMIC DNA]</scope>
    <source>
        <strain evidence="1 2">NBRC 13996</strain>
    </source>
</reference>
<organism evidence="1 2">
    <name type="scientific">Actinoplanes ianthinogenes</name>
    <dbReference type="NCBI Taxonomy" id="122358"/>
    <lineage>
        <taxon>Bacteria</taxon>
        <taxon>Bacillati</taxon>
        <taxon>Actinomycetota</taxon>
        <taxon>Actinomycetes</taxon>
        <taxon>Micromonosporales</taxon>
        <taxon>Micromonosporaceae</taxon>
        <taxon>Actinoplanes</taxon>
    </lineage>
</organism>
<dbReference type="EMBL" id="AP023356">
    <property type="protein sequence ID" value="BCJ42642.1"/>
    <property type="molecule type" value="Genomic_DNA"/>
</dbReference>
<gene>
    <name evidence="1" type="ORF">Aiant_32990</name>
</gene>
<protein>
    <recommendedName>
        <fullName evidence="3">Pyrroloquinoline-quinone binding quinoprotein</fullName>
    </recommendedName>
</protein>
<dbReference type="RefSeq" id="WP_189328691.1">
    <property type="nucleotide sequence ID" value="NZ_AP023356.1"/>
</dbReference>
<keyword evidence="2" id="KW-1185">Reference proteome</keyword>
<proteinExistence type="predicted"/>
<evidence type="ECO:0008006" key="3">
    <source>
        <dbReference type="Google" id="ProtNLM"/>
    </source>
</evidence>
<dbReference type="Gene3D" id="2.130.10.10">
    <property type="entry name" value="YVTN repeat-like/Quinoprotein amine dehydrogenase"/>
    <property type="match status" value="1"/>
</dbReference>
<evidence type="ECO:0000313" key="2">
    <source>
        <dbReference type="Proteomes" id="UP000676967"/>
    </source>
</evidence>
<dbReference type="InterPro" id="IPR015943">
    <property type="entry name" value="WD40/YVTN_repeat-like_dom_sf"/>
</dbReference>
<sequence length="418" mass="44110">MAVIELGELTTEHPVQDSRIRPRPLLCALLAVLTLLAVTGSARPRQDAGGRVLWSAPSGMDDLISVAGDTVFQRRTGWQSDLVLYDLTTGARRWGTGDVPFDRFLAAGPVVLLVTDPEIGVPGHAAGAVTARRTTDGGVLWHRPGTAVTWDGDAVLIAEHDAHGRTDRLSRVRLADGTPVWRRPIAPADVVQLENRMAGTPSRILAATDGRIDLYHWADGTPDGSGRLPVRATDILYAVDGDLHASIGAALRLYDLGGFRDLGTFGGTTIAQVIGCTPLICRIDAGGASATDPLTGREVWRLPGATQIDLVTADRVLLSDPDGLSRTLVDTATGRVLASHVPGNATTEYTARPASVLLLRATGTPAGQTSVVRLDLATGSWRLLGLVPPVGDPNRCTTAGALLFCQENALMYAMTVPG</sequence>
<dbReference type="SUPFAM" id="SSF50998">
    <property type="entry name" value="Quinoprotein alcohol dehydrogenase-like"/>
    <property type="match status" value="1"/>
</dbReference>
<dbReference type="InterPro" id="IPR011047">
    <property type="entry name" value="Quinoprotein_ADH-like_sf"/>
</dbReference>